<evidence type="ECO:0000313" key="6">
    <source>
        <dbReference type="EMBL" id="OCX73345.1"/>
    </source>
</evidence>
<proteinExistence type="predicted"/>
<dbReference type="CDD" id="cd00552">
    <property type="entry name" value="RaiA"/>
    <property type="match status" value="1"/>
</dbReference>
<dbReference type="Pfam" id="PF02482">
    <property type="entry name" value="Ribosomal_S30AE"/>
    <property type="match status" value="1"/>
</dbReference>
<evidence type="ECO:0000313" key="5">
    <source>
        <dbReference type="EMBL" id="OCX71437.1"/>
    </source>
</evidence>
<dbReference type="Gene3D" id="3.30.160.100">
    <property type="entry name" value="Ribosome hibernation promotion factor-like"/>
    <property type="match status" value="1"/>
</dbReference>
<dbReference type="SUPFAM" id="SSF69754">
    <property type="entry name" value="Ribosome binding protein Y (YfiA homologue)"/>
    <property type="match status" value="1"/>
</dbReference>
<dbReference type="RefSeq" id="WP_010640629.1">
    <property type="nucleotide sequence ID" value="NZ_DAIAWO010000040.1"/>
</dbReference>
<dbReference type="GO" id="GO:0022627">
    <property type="term" value="C:cytosolic small ribosomal subunit"/>
    <property type="evidence" value="ECO:0007669"/>
    <property type="project" value="TreeGrafter"/>
</dbReference>
<name>A0A1C2JHA8_ACITH</name>
<dbReference type="InterPro" id="IPR050574">
    <property type="entry name" value="HPF/YfiA_ribosome-assoc"/>
</dbReference>
<keyword evidence="1" id="KW-0810">Translation regulation</keyword>
<dbReference type="GO" id="GO:0043024">
    <property type="term" value="F:ribosomal small subunit binding"/>
    <property type="evidence" value="ECO:0007669"/>
    <property type="project" value="TreeGrafter"/>
</dbReference>
<gene>
    <name evidence="6" type="ORF">A6M23_07985</name>
    <name evidence="5" type="ORF">A6P07_11925</name>
</gene>
<sequence>MQITITGQHLDLTEALKNHAEEKIGKLDRHFDQVIDARVVLKHAPHENPENTADVTMYAAGHVFHAVSQHADMYRALDLVTEKLESQIDSYKEKRQDRRNDNPSGLAAIAEME</sequence>
<dbReference type="InterPro" id="IPR036567">
    <property type="entry name" value="RHF-like"/>
</dbReference>
<keyword evidence="5" id="KW-0489">Methyltransferase</keyword>
<organism evidence="5 7">
    <name type="scientific">Acidithiobacillus thiooxidans</name>
    <name type="common">Thiobacillus thiooxidans</name>
    <dbReference type="NCBI Taxonomy" id="930"/>
    <lineage>
        <taxon>Bacteria</taxon>
        <taxon>Pseudomonadati</taxon>
        <taxon>Pseudomonadota</taxon>
        <taxon>Acidithiobacillia</taxon>
        <taxon>Acidithiobacillales</taxon>
        <taxon>Acidithiobacillaceae</taxon>
        <taxon>Acidithiobacillus</taxon>
    </lineage>
</organism>
<evidence type="ECO:0000313" key="8">
    <source>
        <dbReference type="Proteomes" id="UP000095008"/>
    </source>
</evidence>
<dbReference type="Proteomes" id="UP000094893">
    <property type="component" value="Unassembled WGS sequence"/>
</dbReference>
<protein>
    <recommendedName>
        <fullName evidence="3">Ribosome hibernation promoting factor</fullName>
    </recommendedName>
</protein>
<dbReference type="NCBIfam" id="TIGR00741">
    <property type="entry name" value="yfiA"/>
    <property type="match status" value="1"/>
</dbReference>
<dbReference type="GO" id="GO:0045900">
    <property type="term" value="P:negative regulation of translational elongation"/>
    <property type="evidence" value="ECO:0007669"/>
    <property type="project" value="TreeGrafter"/>
</dbReference>
<accession>A0A1C2JHA8</accession>
<dbReference type="GeneID" id="60694629"/>
<feature type="region of interest" description="Disordered" evidence="4">
    <location>
        <begin position="90"/>
        <end position="113"/>
    </location>
</feature>
<keyword evidence="5" id="KW-0689">Ribosomal protein</keyword>
<keyword evidence="5" id="KW-0687">Ribonucleoprotein</keyword>
<dbReference type="STRING" id="930.GCA_002079865_02575"/>
<dbReference type="EMBL" id="LWRY01000080">
    <property type="protein sequence ID" value="OCX73345.1"/>
    <property type="molecule type" value="Genomic_DNA"/>
</dbReference>
<evidence type="ECO:0000313" key="7">
    <source>
        <dbReference type="Proteomes" id="UP000094893"/>
    </source>
</evidence>
<comment type="subunit">
    <text evidence="2">Associates exclusively with 100S ribosomes, which are dimers of 70S ribosomes.</text>
</comment>
<evidence type="ECO:0000256" key="3">
    <source>
        <dbReference type="ARBA" id="ARBA00041148"/>
    </source>
</evidence>
<feature type="compositionally biased region" description="Basic and acidic residues" evidence="4">
    <location>
        <begin position="90"/>
        <end position="101"/>
    </location>
</feature>
<dbReference type="eggNOG" id="COG1544">
    <property type="taxonomic scope" value="Bacteria"/>
</dbReference>
<evidence type="ECO:0000256" key="1">
    <source>
        <dbReference type="ARBA" id="ARBA00022845"/>
    </source>
</evidence>
<dbReference type="OrthoDB" id="9795980at2"/>
<keyword evidence="8" id="KW-1185">Reference proteome</keyword>
<dbReference type="GO" id="GO:0032259">
    <property type="term" value="P:methylation"/>
    <property type="evidence" value="ECO:0007669"/>
    <property type="project" value="UniProtKB-KW"/>
</dbReference>
<evidence type="ECO:0000256" key="2">
    <source>
        <dbReference type="ARBA" id="ARBA00038695"/>
    </source>
</evidence>
<keyword evidence="5" id="KW-0808">Transferase</keyword>
<dbReference type="InterPro" id="IPR003489">
    <property type="entry name" value="RHF/RaiA"/>
</dbReference>
<evidence type="ECO:0000256" key="4">
    <source>
        <dbReference type="SAM" id="MobiDB-lite"/>
    </source>
</evidence>
<dbReference type="AlphaFoldDB" id="A0A1C2JHA8"/>
<dbReference type="GO" id="GO:0008168">
    <property type="term" value="F:methyltransferase activity"/>
    <property type="evidence" value="ECO:0007669"/>
    <property type="project" value="UniProtKB-KW"/>
</dbReference>
<dbReference type="EMBL" id="LWSA01000167">
    <property type="protein sequence ID" value="OCX71437.1"/>
    <property type="molecule type" value="Genomic_DNA"/>
</dbReference>
<comment type="caution">
    <text evidence="5">The sequence shown here is derived from an EMBL/GenBank/DDBJ whole genome shotgun (WGS) entry which is preliminary data.</text>
</comment>
<reference evidence="5 7" key="1">
    <citation type="journal article" date="2016" name="Int. J. Mol. Sci.">
        <title>Comparative genomics of the extreme acidophile Acidithiobacillus thiooxidans reveals intraspecific divergence and niche adaptation.</title>
        <authorList>
            <person name="Zhang X."/>
            <person name="Feng X."/>
            <person name="Tao J."/>
            <person name="Ma L."/>
            <person name="Xiao Y."/>
            <person name="Liang Y."/>
            <person name="Liu X."/>
            <person name="Yin H."/>
        </authorList>
    </citation>
    <scope>NUCLEOTIDE SEQUENCE [LARGE SCALE GENOMIC DNA]</scope>
    <source>
        <strain evidence="5 7">A02</strain>
        <strain evidence="6">DXS-W</strain>
    </source>
</reference>
<dbReference type="PANTHER" id="PTHR33231:SF1">
    <property type="entry name" value="30S RIBOSOMAL PROTEIN"/>
    <property type="match status" value="1"/>
</dbReference>
<dbReference type="Proteomes" id="UP000095008">
    <property type="component" value="Unassembled WGS sequence"/>
</dbReference>
<dbReference type="PANTHER" id="PTHR33231">
    <property type="entry name" value="30S RIBOSOMAL PROTEIN"/>
    <property type="match status" value="1"/>
</dbReference>